<dbReference type="SUPFAM" id="SSF53448">
    <property type="entry name" value="Nucleotide-diphospho-sugar transferases"/>
    <property type="match status" value="1"/>
</dbReference>
<reference evidence="10 11" key="1">
    <citation type="journal article" date="2014" name="Int. J. Syst. Evol. Microbiol.">
        <title>Complete genome sequence of Corynebacterium casei LMG S-19264T (=DSM 44701T), isolated from a smear-ripened cheese.</title>
        <authorList>
            <consortium name="US DOE Joint Genome Institute (JGI-PGF)"/>
            <person name="Walter F."/>
            <person name="Albersmeier A."/>
            <person name="Kalinowski J."/>
            <person name="Ruckert C."/>
        </authorList>
    </citation>
    <scope>NUCLEOTIDE SEQUENCE [LARGE SCALE GENOMIC DNA]</scope>
    <source>
        <strain evidence="10 11">CGMCC 1.16330</strain>
    </source>
</reference>
<dbReference type="PANTHER" id="PTHR19136:SF81">
    <property type="entry name" value="MOLYBDENUM COFACTOR GUANYLYLTRANSFERASE"/>
    <property type="match status" value="1"/>
</dbReference>
<evidence type="ECO:0000313" key="11">
    <source>
        <dbReference type="Proteomes" id="UP000597507"/>
    </source>
</evidence>
<evidence type="ECO:0000256" key="5">
    <source>
        <dbReference type="ARBA" id="ARBA00022842"/>
    </source>
</evidence>
<keyword evidence="7 8" id="KW-0501">Molybdenum cofactor biosynthesis</keyword>
<dbReference type="Gene3D" id="3.90.550.10">
    <property type="entry name" value="Spore Coat Polysaccharide Biosynthesis Protein SpsA, Chain A"/>
    <property type="match status" value="1"/>
</dbReference>
<feature type="binding site" evidence="8">
    <location>
        <position position="23"/>
    </location>
    <ligand>
        <name>GTP</name>
        <dbReference type="ChEBI" id="CHEBI:37565"/>
    </ligand>
</feature>
<feature type="binding site" evidence="8">
    <location>
        <position position="69"/>
    </location>
    <ligand>
        <name>GTP</name>
        <dbReference type="ChEBI" id="CHEBI:37565"/>
    </ligand>
</feature>
<dbReference type="Proteomes" id="UP000597507">
    <property type="component" value="Unassembled WGS sequence"/>
</dbReference>
<evidence type="ECO:0000259" key="9">
    <source>
        <dbReference type="Pfam" id="PF12804"/>
    </source>
</evidence>
<evidence type="ECO:0000313" key="10">
    <source>
        <dbReference type="EMBL" id="GGG50726.1"/>
    </source>
</evidence>
<dbReference type="GO" id="GO:0005525">
    <property type="term" value="F:GTP binding"/>
    <property type="evidence" value="ECO:0007669"/>
    <property type="project" value="UniProtKB-UniRule"/>
</dbReference>
<dbReference type="EMBL" id="BMKS01000023">
    <property type="protein sequence ID" value="GGG50726.1"/>
    <property type="molecule type" value="Genomic_DNA"/>
</dbReference>
<dbReference type="InterPro" id="IPR029044">
    <property type="entry name" value="Nucleotide-diphossugar_trans"/>
</dbReference>
<keyword evidence="1 8" id="KW-0963">Cytoplasm</keyword>
<keyword evidence="10" id="KW-0548">Nucleotidyltransferase</keyword>
<keyword evidence="6 8" id="KW-0342">GTP-binding</keyword>
<sequence length="231" mass="23622">MRADTLGVVLAGGLARRMGGGDKPLRMLAGRPMLAHVIERLAPQVAAVVVNANGDPARFAGFGLPVVADGVPDHAGPLAGVLAALDWAAERRGGCAWVVSVPGDSPLIPRDLVARLHAARAAAGVPLACARSGGFAHPPVGLWPVALRGDLRAALLAGERKIDRWTARHGCAEAEWPAAPCDPFFNANTPEELERAEALLRSCAARGDGAAPAAGDARAGIGSLEAAAKRC</sequence>
<dbReference type="GO" id="GO:0046872">
    <property type="term" value="F:metal ion binding"/>
    <property type="evidence" value="ECO:0007669"/>
    <property type="project" value="UniProtKB-KW"/>
</dbReference>
<dbReference type="GO" id="GO:0005737">
    <property type="term" value="C:cytoplasm"/>
    <property type="evidence" value="ECO:0007669"/>
    <property type="project" value="UniProtKB-SubCell"/>
</dbReference>
<comment type="function">
    <text evidence="8">Transfers a GMP moiety from GTP to Mo-molybdopterin (Mo-MPT) cofactor (Moco or molybdenum cofactor) to form Mo-molybdopterin guanine dinucleotide (Mo-MGD) cofactor.</text>
</comment>
<protein>
    <recommendedName>
        <fullName evidence="8">Molybdenum cofactor guanylyltransferase</fullName>
        <shortName evidence="8">MoCo guanylyltransferase</shortName>
        <ecNumber evidence="8">2.7.7.77</ecNumber>
    </recommendedName>
    <alternativeName>
        <fullName evidence="8">GTP:molybdopterin guanylyltransferase</fullName>
    </alternativeName>
    <alternativeName>
        <fullName evidence="8">Mo-MPT guanylyltransferase</fullName>
    </alternativeName>
    <alternativeName>
        <fullName evidence="8">Molybdopterin guanylyltransferase</fullName>
    </alternativeName>
    <alternativeName>
        <fullName evidence="8">Molybdopterin-guanine dinucleotide synthase</fullName>
        <shortName evidence="8">MGD synthase</shortName>
    </alternativeName>
</protein>
<dbReference type="CDD" id="cd02503">
    <property type="entry name" value="MobA"/>
    <property type="match status" value="1"/>
</dbReference>
<evidence type="ECO:0000256" key="4">
    <source>
        <dbReference type="ARBA" id="ARBA00022741"/>
    </source>
</evidence>
<evidence type="ECO:0000256" key="2">
    <source>
        <dbReference type="ARBA" id="ARBA00022679"/>
    </source>
</evidence>
<evidence type="ECO:0000256" key="1">
    <source>
        <dbReference type="ARBA" id="ARBA00022490"/>
    </source>
</evidence>
<evidence type="ECO:0000256" key="6">
    <source>
        <dbReference type="ARBA" id="ARBA00023134"/>
    </source>
</evidence>
<comment type="cofactor">
    <cofactor evidence="8">
        <name>Mg(2+)</name>
        <dbReference type="ChEBI" id="CHEBI:18420"/>
    </cofactor>
</comment>
<feature type="domain" description="MobA-like NTP transferase" evidence="9">
    <location>
        <begin position="7"/>
        <end position="169"/>
    </location>
</feature>
<dbReference type="InterPro" id="IPR013482">
    <property type="entry name" value="Molybde_CF_guanTrfase"/>
</dbReference>
<comment type="caution">
    <text evidence="10">The sequence shown here is derived from an EMBL/GenBank/DDBJ whole genome shotgun (WGS) entry which is preliminary data.</text>
</comment>
<comment type="domain">
    <text evidence="8">The N-terminal domain determines nucleotide recognition and specific binding, while the C-terminal domain determines the specific binding to the target protein.</text>
</comment>
<name>A0A8J2ZFW7_9PROT</name>
<evidence type="ECO:0000256" key="7">
    <source>
        <dbReference type="ARBA" id="ARBA00023150"/>
    </source>
</evidence>
<dbReference type="NCBIfam" id="TIGR02665">
    <property type="entry name" value="molyb_mobA"/>
    <property type="match status" value="1"/>
</dbReference>
<dbReference type="AlphaFoldDB" id="A0A8J2ZFW7"/>
<proteinExistence type="inferred from homology"/>
<feature type="binding site" evidence="8">
    <location>
        <position position="51"/>
    </location>
    <ligand>
        <name>GTP</name>
        <dbReference type="ChEBI" id="CHEBI:37565"/>
    </ligand>
</feature>
<feature type="binding site" evidence="8">
    <location>
        <position position="104"/>
    </location>
    <ligand>
        <name>Mg(2+)</name>
        <dbReference type="ChEBI" id="CHEBI:18420"/>
    </ligand>
</feature>
<dbReference type="InterPro" id="IPR025877">
    <property type="entry name" value="MobA-like_NTP_Trfase"/>
</dbReference>
<feature type="binding site" evidence="8">
    <location>
        <position position="104"/>
    </location>
    <ligand>
        <name>GTP</name>
        <dbReference type="ChEBI" id="CHEBI:37565"/>
    </ligand>
</feature>
<keyword evidence="3 8" id="KW-0479">Metal-binding</keyword>
<comment type="similarity">
    <text evidence="8">Belongs to the MobA family.</text>
</comment>
<dbReference type="Pfam" id="PF12804">
    <property type="entry name" value="NTP_transf_3"/>
    <property type="match status" value="1"/>
</dbReference>
<keyword evidence="4 8" id="KW-0547">Nucleotide-binding</keyword>
<dbReference type="PANTHER" id="PTHR19136">
    <property type="entry name" value="MOLYBDENUM COFACTOR GUANYLYLTRANSFERASE"/>
    <property type="match status" value="1"/>
</dbReference>
<accession>A0A8J2ZFW7</accession>
<dbReference type="GO" id="GO:1902758">
    <property type="term" value="P:bis(molybdopterin guanine dinucleotide)molybdenum biosynthetic process"/>
    <property type="evidence" value="ECO:0007669"/>
    <property type="project" value="TreeGrafter"/>
</dbReference>
<feature type="binding site" evidence="8">
    <location>
        <begin position="10"/>
        <end position="12"/>
    </location>
    <ligand>
        <name>GTP</name>
        <dbReference type="ChEBI" id="CHEBI:37565"/>
    </ligand>
</feature>
<dbReference type="HAMAP" id="MF_00316">
    <property type="entry name" value="MobA"/>
    <property type="match status" value="1"/>
</dbReference>
<comment type="subunit">
    <text evidence="8">Monomer.</text>
</comment>
<keyword evidence="5 8" id="KW-0460">Magnesium</keyword>
<keyword evidence="2 8" id="KW-0808">Transferase</keyword>
<evidence type="ECO:0000256" key="8">
    <source>
        <dbReference type="HAMAP-Rule" id="MF_00316"/>
    </source>
</evidence>
<gene>
    <name evidence="8 10" type="primary">mobA</name>
    <name evidence="10" type="ORF">GCM10010964_42480</name>
</gene>
<dbReference type="RefSeq" id="WP_188903953.1">
    <property type="nucleotide sequence ID" value="NZ_BMKS01000023.1"/>
</dbReference>
<comment type="subcellular location">
    <subcellularLocation>
        <location evidence="8">Cytoplasm</location>
    </subcellularLocation>
</comment>
<keyword evidence="11" id="KW-1185">Reference proteome</keyword>
<dbReference type="EC" id="2.7.7.77" evidence="8"/>
<organism evidence="10 11">
    <name type="scientific">Caldovatus sediminis</name>
    <dbReference type="NCBI Taxonomy" id="2041189"/>
    <lineage>
        <taxon>Bacteria</taxon>
        <taxon>Pseudomonadati</taxon>
        <taxon>Pseudomonadota</taxon>
        <taxon>Alphaproteobacteria</taxon>
        <taxon>Acetobacterales</taxon>
        <taxon>Roseomonadaceae</taxon>
        <taxon>Caldovatus</taxon>
    </lineage>
</organism>
<comment type="catalytic activity">
    <reaction evidence="8">
        <text>Mo-molybdopterin + GTP + H(+) = Mo-molybdopterin guanine dinucleotide + diphosphate</text>
        <dbReference type="Rhea" id="RHEA:34243"/>
        <dbReference type="ChEBI" id="CHEBI:15378"/>
        <dbReference type="ChEBI" id="CHEBI:33019"/>
        <dbReference type="ChEBI" id="CHEBI:37565"/>
        <dbReference type="ChEBI" id="CHEBI:71302"/>
        <dbReference type="ChEBI" id="CHEBI:71310"/>
        <dbReference type="EC" id="2.7.7.77"/>
    </reaction>
</comment>
<dbReference type="GO" id="GO:0061603">
    <property type="term" value="F:molybdenum cofactor guanylyltransferase activity"/>
    <property type="evidence" value="ECO:0007669"/>
    <property type="project" value="UniProtKB-EC"/>
</dbReference>
<evidence type="ECO:0000256" key="3">
    <source>
        <dbReference type="ARBA" id="ARBA00022723"/>
    </source>
</evidence>